<dbReference type="Proteomes" id="UP000275078">
    <property type="component" value="Unassembled WGS sequence"/>
</dbReference>
<dbReference type="InterPro" id="IPR013087">
    <property type="entry name" value="Znf_C2H2_type"/>
</dbReference>
<feature type="region of interest" description="Disordered" evidence="2">
    <location>
        <begin position="152"/>
        <end position="174"/>
    </location>
</feature>
<dbReference type="PROSITE" id="PS00028">
    <property type="entry name" value="ZINC_FINGER_C2H2_1"/>
    <property type="match status" value="1"/>
</dbReference>
<evidence type="ECO:0000256" key="1">
    <source>
        <dbReference type="PROSITE-ProRule" id="PRU00042"/>
    </source>
</evidence>
<sequence length="944" mass="105547">MGAPICGGLGTSTSGCLLTLQRQQTKTKHHQTSSLSLFFSFSFSQKSDAHFTSRSSNSSPVRLLFTSRVSSMSPADVYNNHQNPRYRQVWNNAHGNQRAYPIGQTPPYQIHPPPVPTSYFHRQHPITPRVPQLVSRPSSERKIPQYAQQLYEDDLYDRRYEPSQGTPGPRQAPIFNRQTLRQQQLDRMMQEQQNHDAQLLQHHQRQQLHLKIVQQKQHPQASPTSVSRPSPPQPIHILQRTTPFEKIQQWKGTTQTPQPSLLQRRPTNEGIRHHSHHGHSYGMQEMSGKELEEFAEWHLAYFEASVDDCDQAVCRHGKNLREQYANYRASSHGQAQRSLVGPQQAVVSDTGDRPSLARTLSRQLLSGSSISEKVEDASGAKSSLVLTSVSNTVTPPLSPCHEFQESDAEQHEQQEQHEDTMVQPQIGNSQRDGYEGTAPLLDHTYGDYLKQFGPWPHPDYAKDLKKLGPVLLDGAFDDEEEPDGLSHGGAVVGDNSMGHCNNTYPGPPPPPTVDRYARYPAQEGNYGLEDQFEGRYGKRNMLVPLDEVSPEMEKLVAAPKQASEPGSTQESNKMDWDAYDDMTSPRQSISSLDGSEDSSSTVRQFHDGVFPCIICGVNFTDRASIRQHFLDLDHCTELQLFLREGPPSHIPETQYAQAYKDLEIFEATILGVHKKYIRARNHHIMAGNAFSDEEIHNLTCLAVERHRSDLEFCQQFKDRTRREEEDPDKTPTGTPLQTKHTTEQSSDAASDVGSDLSSSSSSDGDLEQTSPATTYSEEGGYSPWGNYSSALLSQQSALTSGFSTPQSFPPTNPYNPALAEQLYMMQSGLYPNSFYNPFLPSTPDDYATAYNRAWATAIGTPGVLSKQYNPRERENLAFKEVSAGGQVLAKEEGKSKKYFGVIGEGMLSGARKDGDKVVGKRVLGNLTPQQEFRERMGSYGVKSG</sequence>
<dbReference type="EMBL" id="ML119714">
    <property type="protein sequence ID" value="RPA78211.1"/>
    <property type="molecule type" value="Genomic_DNA"/>
</dbReference>
<dbReference type="AlphaFoldDB" id="A0A3N4I1V8"/>
<feature type="region of interest" description="Disordered" evidence="2">
    <location>
        <begin position="717"/>
        <end position="780"/>
    </location>
</feature>
<feature type="compositionally biased region" description="Polar residues" evidence="2">
    <location>
        <begin position="214"/>
        <end position="228"/>
    </location>
</feature>
<feature type="region of interest" description="Disordered" evidence="2">
    <location>
        <begin position="395"/>
        <end position="421"/>
    </location>
</feature>
<dbReference type="PROSITE" id="PS50157">
    <property type="entry name" value="ZINC_FINGER_C2H2_2"/>
    <property type="match status" value="1"/>
</dbReference>
<evidence type="ECO:0000259" key="3">
    <source>
        <dbReference type="PROSITE" id="PS50157"/>
    </source>
</evidence>
<keyword evidence="5" id="KW-1185">Reference proteome</keyword>
<feature type="region of interest" description="Disordered" evidence="2">
    <location>
        <begin position="212"/>
        <end position="236"/>
    </location>
</feature>
<feature type="compositionally biased region" description="Polar residues" evidence="2">
    <location>
        <begin position="767"/>
        <end position="776"/>
    </location>
</feature>
<proteinExistence type="predicted"/>
<keyword evidence="1" id="KW-0863">Zinc-finger</keyword>
<keyword evidence="1" id="KW-0479">Metal-binding</keyword>
<protein>
    <recommendedName>
        <fullName evidence="3">C2H2-type domain-containing protein</fullName>
    </recommendedName>
</protein>
<name>A0A3N4I1V8_ASCIM</name>
<feature type="compositionally biased region" description="Low complexity" evidence="2">
    <location>
        <begin position="588"/>
        <end position="600"/>
    </location>
</feature>
<organism evidence="4 5">
    <name type="scientific">Ascobolus immersus RN42</name>
    <dbReference type="NCBI Taxonomy" id="1160509"/>
    <lineage>
        <taxon>Eukaryota</taxon>
        <taxon>Fungi</taxon>
        <taxon>Dikarya</taxon>
        <taxon>Ascomycota</taxon>
        <taxon>Pezizomycotina</taxon>
        <taxon>Pezizomycetes</taxon>
        <taxon>Pezizales</taxon>
        <taxon>Ascobolaceae</taxon>
        <taxon>Ascobolus</taxon>
    </lineage>
</organism>
<keyword evidence="1" id="KW-0862">Zinc</keyword>
<feature type="domain" description="C2H2-type" evidence="3">
    <location>
        <begin position="610"/>
        <end position="639"/>
    </location>
</feature>
<dbReference type="GO" id="GO:0008270">
    <property type="term" value="F:zinc ion binding"/>
    <property type="evidence" value="ECO:0007669"/>
    <property type="project" value="UniProtKB-KW"/>
</dbReference>
<accession>A0A3N4I1V8</accession>
<evidence type="ECO:0000313" key="5">
    <source>
        <dbReference type="Proteomes" id="UP000275078"/>
    </source>
</evidence>
<evidence type="ECO:0000313" key="4">
    <source>
        <dbReference type="EMBL" id="RPA78211.1"/>
    </source>
</evidence>
<reference evidence="4 5" key="1">
    <citation type="journal article" date="2018" name="Nat. Ecol. Evol.">
        <title>Pezizomycetes genomes reveal the molecular basis of ectomycorrhizal truffle lifestyle.</title>
        <authorList>
            <person name="Murat C."/>
            <person name="Payen T."/>
            <person name="Noel B."/>
            <person name="Kuo A."/>
            <person name="Morin E."/>
            <person name="Chen J."/>
            <person name="Kohler A."/>
            <person name="Krizsan K."/>
            <person name="Balestrini R."/>
            <person name="Da Silva C."/>
            <person name="Montanini B."/>
            <person name="Hainaut M."/>
            <person name="Levati E."/>
            <person name="Barry K.W."/>
            <person name="Belfiori B."/>
            <person name="Cichocki N."/>
            <person name="Clum A."/>
            <person name="Dockter R.B."/>
            <person name="Fauchery L."/>
            <person name="Guy J."/>
            <person name="Iotti M."/>
            <person name="Le Tacon F."/>
            <person name="Lindquist E.A."/>
            <person name="Lipzen A."/>
            <person name="Malagnac F."/>
            <person name="Mello A."/>
            <person name="Molinier V."/>
            <person name="Miyauchi S."/>
            <person name="Poulain J."/>
            <person name="Riccioni C."/>
            <person name="Rubini A."/>
            <person name="Sitrit Y."/>
            <person name="Splivallo R."/>
            <person name="Traeger S."/>
            <person name="Wang M."/>
            <person name="Zifcakova L."/>
            <person name="Wipf D."/>
            <person name="Zambonelli A."/>
            <person name="Paolocci F."/>
            <person name="Nowrousian M."/>
            <person name="Ottonello S."/>
            <person name="Baldrian P."/>
            <person name="Spatafora J.W."/>
            <person name="Henrissat B."/>
            <person name="Nagy L.G."/>
            <person name="Aury J.M."/>
            <person name="Wincker P."/>
            <person name="Grigoriev I.V."/>
            <person name="Bonfante P."/>
            <person name="Martin F.M."/>
        </authorList>
    </citation>
    <scope>NUCLEOTIDE SEQUENCE [LARGE SCALE GENOMIC DNA]</scope>
    <source>
        <strain evidence="4 5">RN42</strain>
    </source>
</reference>
<feature type="region of interest" description="Disordered" evidence="2">
    <location>
        <begin position="332"/>
        <end position="355"/>
    </location>
</feature>
<evidence type="ECO:0000256" key="2">
    <source>
        <dbReference type="SAM" id="MobiDB-lite"/>
    </source>
</evidence>
<feature type="compositionally biased region" description="Basic and acidic residues" evidence="2">
    <location>
        <begin position="402"/>
        <end position="420"/>
    </location>
</feature>
<feature type="compositionally biased region" description="Low complexity" evidence="2">
    <location>
        <begin position="745"/>
        <end position="763"/>
    </location>
</feature>
<gene>
    <name evidence="4" type="ORF">BJ508DRAFT_349750</name>
</gene>
<feature type="region of interest" description="Disordered" evidence="2">
    <location>
        <begin position="555"/>
        <end position="600"/>
    </location>
</feature>